<dbReference type="Proteomes" id="UP000577419">
    <property type="component" value="Unassembled WGS sequence"/>
</dbReference>
<evidence type="ECO:0000313" key="4">
    <source>
        <dbReference type="Proteomes" id="UP000577419"/>
    </source>
</evidence>
<proteinExistence type="predicted"/>
<evidence type="ECO:0000313" key="2">
    <source>
        <dbReference type="EMBL" id="HIH08839.1"/>
    </source>
</evidence>
<sequence>MPKRGVRVGDPSVPRASSRAGRARLSRDAGKKQRGGAVSPYEDLSARLSGRKITAVSVAEAINRMRSNPQRSYCGVKLDLFTVWMKYDKGAPKVPASALSLVGILDSPPAFHKFTRETYEIVEGKGIFYHRPRGTNRWFKKEFKPGNVIDIPPGTEHKVVSKDRTNGTLVKLTFNPPLAHRTYKGTESIYRDEYMVEKKETKKTIKSVGGKKLRKKVVQKSGY</sequence>
<dbReference type="Proteomes" id="UP000683213">
    <property type="component" value="Unassembled WGS sequence"/>
</dbReference>
<dbReference type="InterPro" id="IPR014710">
    <property type="entry name" value="RmlC-like_jellyroll"/>
</dbReference>
<dbReference type="AlphaFoldDB" id="A0A7J4IX37"/>
<evidence type="ECO:0000313" key="3">
    <source>
        <dbReference type="EMBL" id="MBS3059084.1"/>
    </source>
</evidence>
<evidence type="ECO:0000256" key="1">
    <source>
        <dbReference type="SAM" id="MobiDB-lite"/>
    </source>
</evidence>
<reference evidence="4" key="1">
    <citation type="journal article" date="2020" name="bioRxiv">
        <title>A rank-normalized archaeal taxonomy based on genome phylogeny resolves widespread incomplete and uneven classifications.</title>
        <authorList>
            <person name="Rinke C."/>
            <person name="Chuvochina M."/>
            <person name="Mussig A.J."/>
            <person name="Chaumeil P.-A."/>
            <person name="Waite D.W."/>
            <person name="Whitman W.B."/>
            <person name="Parks D.H."/>
            <person name="Hugenholtz P."/>
        </authorList>
    </citation>
    <scope>NUCLEOTIDE SEQUENCE [LARGE SCALE GENOMIC DNA]</scope>
</reference>
<gene>
    <name evidence="2" type="ORF">HA237_05735</name>
    <name evidence="3" type="ORF">J4224_01520</name>
</gene>
<feature type="region of interest" description="Disordered" evidence="1">
    <location>
        <begin position="1"/>
        <end position="40"/>
    </location>
</feature>
<accession>A0A7J4IX37</accession>
<comment type="caution">
    <text evidence="2">The sequence shown here is derived from an EMBL/GenBank/DDBJ whole genome shotgun (WGS) entry which is preliminary data.</text>
</comment>
<reference evidence="3" key="2">
    <citation type="submission" date="2021-03" db="EMBL/GenBank/DDBJ databases">
        <authorList>
            <person name="Jaffe A."/>
        </authorList>
    </citation>
    <scope>NUCLEOTIDE SEQUENCE</scope>
    <source>
        <strain evidence="3">RIFCSPHIGHO2_01_FULL_GW2011_AR10_43_9</strain>
    </source>
</reference>
<dbReference type="EMBL" id="DUFG01000027">
    <property type="protein sequence ID" value="HIH08839.1"/>
    <property type="molecule type" value="Genomic_DNA"/>
</dbReference>
<dbReference type="Gene3D" id="2.60.120.10">
    <property type="entry name" value="Jelly Rolls"/>
    <property type="match status" value="1"/>
</dbReference>
<organism evidence="2 4">
    <name type="scientific">Candidatus Iainarchaeum sp</name>
    <dbReference type="NCBI Taxonomy" id="3101447"/>
    <lineage>
        <taxon>Archaea</taxon>
        <taxon>Candidatus Iainarchaeota</taxon>
        <taxon>Candidatus Iainarchaeia</taxon>
        <taxon>Candidatus Iainarchaeales</taxon>
        <taxon>Candidatus Iainarchaeaceae</taxon>
        <taxon>Candidatus Iainarchaeum</taxon>
    </lineage>
</organism>
<dbReference type="EMBL" id="JAGVWF010000021">
    <property type="protein sequence ID" value="MBS3059084.1"/>
    <property type="molecule type" value="Genomic_DNA"/>
</dbReference>
<protein>
    <recommendedName>
        <fullName evidence="5">Cupin domain-containing protein</fullName>
    </recommendedName>
</protein>
<name>A0A7J4IX37_9ARCH</name>
<dbReference type="InterPro" id="IPR011051">
    <property type="entry name" value="RmlC_Cupin_sf"/>
</dbReference>
<dbReference type="SUPFAM" id="SSF51182">
    <property type="entry name" value="RmlC-like cupins"/>
    <property type="match status" value="1"/>
</dbReference>
<reference evidence="3" key="3">
    <citation type="submission" date="2021-05" db="EMBL/GenBank/DDBJ databases">
        <title>Protein family content uncovers lineage relationships and bacterial pathway maintenance mechanisms in DPANN archaea.</title>
        <authorList>
            <person name="Castelle C.J."/>
            <person name="Meheust R."/>
            <person name="Jaffe A.L."/>
            <person name="Seitz K."/>
            <person name="Gong X."/>
            <person name="Baker B.J."/>
            <person name="Banfield J.F."/>
        </authorList>
    </citation>
    <scope>NUCLEOTIDE SEQUENCE</scope>
    <source>
        <strain evidence="3">RIFCSPHIGHO2_01_FULL_GW2011_AR10_43_9</strain>
    </source>
</reference>
<evidence type="ECO:0008006" key="5">
    <source>
        <dbReference type="Google" id="ProtNLM"/>
    </source>
</evidence>